<keyword evidence="9" id="KW-1185">Reference proteome</keyword>
<keyword evidence="4 7" id="KW-0812">Transmembrane</keyword>
<feature type="transmembrane region" description="Helical" evidence="7">
    <location>
        <begin position="52"/>
        <end position="73"/>
    </location>
</feature>
<evidence type="ECO:0000256" key="1">
    <source>
        <dbReference type="ARBA" id="ARBA00004651"/>
    </source>
</evidence>
<evidence type="ECO:0000256" key="4">
    <source>
        <dbReference type="ARBA" id="ARBA00022692"/>
    </source>
</evidence>
<evidence type="ECO:0000256" key="3">
    <source>
        <dbReference type="ARBA" id="ARBA00022475"/>
    </source>
</evidence>
<comment type="similarity">
    <text evidence="2">Belongs to the DoxX family.</text>
</comment>
<keyword evidence="5 7" id="KW-1133">Transmembrane helix</keyword>
<protein>
    <recommendedName>
        <fullName evidence="10">DoxX family protein</fullName>
    </recommendedName>
</protein>
<evidence type="ECO:0000256" key="7">
    <source>
        <dbReference type="SAM" id="Phobius"/>
    </source>
</evidence>
<organism evidence="8 9">
    <name type="scientific">Anaeromyxobacter oryzae</name>
    <dbReference type="NCBI Taxonomy" id="2918170"/>
    <lineage>
        <taxon>Bacteria</taxon>
        <taxon>Pseudomonadati</taxon>
        <taxon>Myxococcota</taxon>
        <taxon>Myxococcia</taxon>
        <taxon>Myxococcales</taxon>
        <taxon>Cystobacterineae</taxon>
        <taxon>Anaeromyxobacteraceae</taxon>
        <taxon>Anaeromyxobacter</taxon>
    </lineage>
</organism>
<feature type="transmembrane region" description="Helical" evidence="7">
    <location>
        <begin position="111"/>
        <end position="131"/>
    </location>
</feature>
<keyword evidence="3" id="KW-1003">Cell membrane</keyword>
<accession>A0ABM7WZU6</accession>
<evidence type="ECO:0000313" key="9">
    <source>
        <dbReference type="Proteomes" id="UP001162891"/>
    </source>
</evidence>
<gene>
    <name evidence="8" type="ORF">AMOR_40060</name>
</gene>
<dbReference type="EMBL" id="AP025591">
    <property type="protein sequence ID" value="BDG05010.1"/>
    <property type="molecule type" value="Genomic_DNA"/>
</dbReference>
<evidence type="ECO:0000256" key="2">
    <source>
        <dbReference type="ARBA" id="ARBA00006679"/>
    </source>
</evidence>
<dbReference type="RefSeq" id="WP_248353534.1">
    <property type="nucleotide sequence ID" value="NZ_AP025591.1"/>
</dbReference>
<feature type="transmembrane region" description="Helical" evidence="7">
    <location>
        <begin position="12"/>
        <end position="32"/>
    </location>
</feature>
<evidence type="ECO:0008006" key="10">
    <source>
        <dbReference type="Google" id="ProtNLM"/>
    </source>
</evidence>
<dbReference type="PANTHER" id="PTHR33452">
    <property type="entry name" value="OXIDOREDUCTASE CATD-RELATED"/>
    <property type="match status" value="1"/>
</dbReference>
<dbReference type="PANTHER" id="PTHR33452:SF4">
    <property type="entry name" value="BLL4328 PROTEIN"/>
    <property type="match status" value="1"/>
</dbReference>
<proteinExistence type="inferred from homology"/>
<dbReference type="Proteomes" id="UP001162891">
    <property type="component" value="Chromosome"/>
</dbReference>
<feature type="transmembrane region" description="Helical" evidence="7">
    <location>
        <begin position="80"/>
        <end position="99"/>
    </location>
</feature>
<comment type="subcellular location">
    <subcellularLocation>
        <location evidence="1">Cell membrane</location>
        <topology evidence="1">Multi-pass membrane protein</topology>
    </subcellularLocation>
</comment>
<dbReference type="Pfam" id="PF07681">
    <property type="entry name" value="DoxX"/>
    <property type="match status" value="1"/>
</dbReference>
<name>A0ABM7WZU6_9BACT</name>
<dbReference type="InterPro" id="IPR032808">
    <property type="entry name" value="DoxX"/>
</dbReference>
<evidence type="ECO:0000256" key="6">
    <source>
        <dbReference type="ARBA" id="ARBA00023136"/>
    </source>
</evidence>
<reference evidence="9" key="1">
    <citation type="journal article" date="2022" name="Int. J. Syst. Evol. Microbiol.">
        <title>Anaeromyxobacter oryzae sp. nov., Anaeromyxobacter diazotrophicus sp. nov. and Anaeromyxobacter paludicola sp. nov., isolated from paddy soils.</title>
        <authorList>
            <person name="Itoh H."/>
            <person name="Xu Z."/>
            <person name="Mise K."/>
            <person name="Masuda Y."/>
            <person name="Ushijima N."/>
            <person name="Hayakawa C."/>
            <person name="Shiratori Y."/>
            <person name="Senoo K."/>
        </authorList>
    </citation>
    <scope>NUCLEOTIDE SEQUENCE [LARGE SCALE GENOMIC DNA]</scope>
    <source>
        <strain evidence="9">Red232</strain>
    </source>
</reference>
<evidence type="ECO:0000313" key="8">
    <source>
        <dbReference type="EMBL" id="BDG05010.1"/>
    </source>
</evidence>
<sequence length="142" mass="15110">MDKKNVIVRWSTCAPYLLSALRIVAAFLLVQFGTAKLFAFPAAIMPGGGTAALASLPGVAGVLEAFGGALILVGLFTRPVAFLLSGEMAFVYFIGHAPRGFWPVVNNGHPAVLFCFVWLYLSAAGAGPWSLDARLRKRSRAL</sequence>
<evidence type="ECO:0000256" key="5">
    <source>
        <dbReference type="ARBA" id="ARBA00022989"/>
    </source>
</evidence>
<dbReference type="InterPro" id="IPR051907">
    <property type="entry name" value="DoxX-like_oxidoreductase"/>
</dbReference>
<keyword evidence="6 7" id="KW-0472">Membrane</keyword>